<evidence type="ECO:0000256" key="8">
    <source>
        <dbReference type="ARBA" id="ARBA00023136"/>
    </source>
</evidence>
<keyword evidence="6 10" id="KW-0812">Transmembrane</keyword>
<dbReference type="Gene3D" id="1.50.10.10">
    <property type="match status" value="2"/>
</dbReference>
<dbReference type="Gene3D" id="1.10.3430.10">
    <property type="entry name" value="Ammonium transporter AmtB like domains"/>
    <property type="match status" value="1"/>
</dbReference>
<name>A0A1I7XF55_HETBA</name>
<feature type="transmembrane region" description="Helical" evidence="10">
    <location>
        <begin position="384"/>
        <end position="402"/>
    </location>
</feature>
<evidence type="ECO:0000256" key="10">
    <source>
        <dbReference type="SAM" id="Phobius"/>
    </source>
</evidence>
<dbReference type="PRINTS" id="PR00342">
    <property type="entry name" value="RHESUSRHD"/>
</dbReference>
<dbReference type="PANTHER" id="PTHR11730:SF114">
    <property type="entry name" value="AMMONIUM TRANSPORTER AMTB-LIKE DOMAIN-CONTAINING PROTEIN"/>
    <property type="match status" value="1"/>
</dbReference>
<evidence type="ECO:0000313" key="13">
    <source>
        <dbReference type="WBParaSite" id="Hba_16154"/>
    </source>
</evidence>
<feature type="transmembrane region" description="Helical" evidence="10">
    <location>
        <begin position="151"/>
        <end position="170"/>
    </location>
</feature>
<keyword evidence="8 10" id="KW-0472">Membrane</keyword>
<dbReference type="GO" id="GO:0005886">
    <property type="term" value="C:plasma membrane"/>
    <property type="evidence" value="ECO:0007669"/>
    <property type="project" value="InterPro"/>
</dbReference>
<dbReference type="SUPFAM" id="SSF111352">
    <property type="entry name" value="Ammonium transporter"/>
    <property type="match status" value="1"/>
</dbReference>
<dbReference type="GO" id="GO:0004555">
    <property type="term" value="F:alpha,alpha-trehalase activity"/>
    <property type="evidence" value="ECO:0007669"/>
    <property type="project" value="UniProtKB-EC"/>
</dbReference>
<evidence type="ECO:0000256" key="5">
    <source>
        <dbReference type="ARBA" id="ARBA00019905"/>
    </source>
</evidence>
<evidence type="ECO:0000313" key="12">
    <source>
        <dbReference type="Proteomes" id="UP000095283"/>
    </source>
</evidence>
<dbReference type="InterPro" id="IPR029020">
    <property type="entry name" value="Ammonium/urea_transptr"/>
</dbReference>
<dbReference type="GO" id="GO:0008519">
    <property type="term" value="F:ammonium channel activity"/>
    <property type="evidence" value="ECO:0007669"/>
    <property type="project" value="InterPro"/>
</dbReference>
<dbReference type="InterPro" id="IPR024041">
    <property type="entry name" value="NH4_transpt_AmtB-like_dom"/>
</dbReference>
<dbReference type="GO" id="GO:0005991">
    <property type="term" value="P:trehalose metabolic process"/>
    <property type="evidence" value="ECO:0007669"/>
    <property type="project" value="InterPro"/>
</dbReference>
<evidence type="ECO:0000256" key="6">
    <source>
        <dbReference type="ARBA" id="ARBA00022692"/>
    </source>
</evidence>
<feature type="transmembrane region" description="Helical" evidence="10">
    <location>
        <begin position="57"/>
        <end position="76"/>
    </location>
</feature>
<dbReference type="Pfam" id="PF00909">
    <property type="entry name" value="Ammonium_transp"/>
    <property type="match status" value="1"/>
</dbReference>
<feature type="transmembrane region" description="Helical" evidence="10">
    <location>
        <begin position="32"/>
        <end position="51"/>
    </location>
</feature>
<proteinExistence type="inferred from homology"/>
<reference evidence="13" key="1">
    <citation type="submission" date="2016-11" db="UniProtKB">
        <authorList>
            <consortium name="WormBaseParasite"/>
        </authorList>
    </citation>
    <scope>IDENTIFICATION</scope>
</reference>
<comment type="subcellular location">
    <subcellularLocation>
        <location evidence="1">Membrane</location>
        <topology evidence="1">Multi-pass membrane protein</topology>
    </subcellularLocation>
</comment>
<dbReference type="InterPro" id="IPR008928">
    <property type="entry name" value="6-hairpin_glycosidase_sf"/>
</dbReference>
<evidence type="ECO:0000256" key="2">
    <source>
        <dbReference type="ARBA" id="ARBA00005615"/>
    </source>
</evidence>
<sequence length="451" mass="51437">MNTYLAMASGTVTTFLLSSLVDNLGRFNMIHIQSSTLAGGVAIGSAANAVLYPSHAVAVGVCASSISVIGHAWLSGHWSSNFQPKLEKRFKLFDTCGVHNLHGIPGILSGVLSIVFALGYEPESYGKTLVNLHLKLLLRNADFSFINCIKFSFYCLPIVYSFSYYLLTGYTTYTHISRALILLFPQKKKPVLLALSVIVYFLIVIGQCFLSENNVDLDTIPSTADLLPEFFHRSPTVFGGEFGGVGRFHGISYPYSKFLYHLCFFICRLGKTFNHFVSIHLMLIIILEFAELVTNSIDFKLIITVLAGMIDSYIKKTELKAKYILRILFQVLPVDLNAFICWNLDILEYLFERVEDVDKSELYREERAHFRNTVHNVFYNRTAGTWYIFICFFITLSYYLHYQEQWDFPNGWSNLNHMMVEGLRKSQNAQMQDVGYFLLSNYYCSTLFSEN</sequence>
<evidence type="ECO:0000256" key="7">
    <source>
        <dbReference type="ARBA" id="ARBA00022989"/>
    </source>
</evidence>
<feature type="domain" description="Ammonium transporter AmtB-like" evidence="11">
    <location>
        <begin position="1"/>
        <end position="138"/>
    </location>
</feature>
<protein>
    <recommendedName>
        <fullName evidence="5">Trehalase</fullName>
        <ecNumber evidence="4">3.2.1.28</ecNumber>
    </recommendedName>
    <alternativeName>
        <fullName evidence="9">Alpha,alpha-trehalase</fullName>
    </alternativeName>
</protein>
<keyword evidence="12" id="KW-1185">Reference proteome</keyword>
<dbReference type="WBParaSite" id="Hba_16154">
    <property type="protein sequence ID" value="Hba_16154"/>
    <property type="gene ID" value="Hba_16154"/>
</dbReference>
<dbReference type="GO" id="GO:0097272">
    <property type="term" value="P:ammonium homeostasis"/>
    <property type="evidence" value="ECO:0007669"/>
    <property type="project" value="TreeGrafter"/>
</dbReference>
<dbReference type="PANTHER" id="PTHR11730">
    <property type="entry name" value="AMMONIUM TRANSPORTER"/>
    <property type="match status" value="1"/>
</dbReference>
<evidence type="ECO:0000256" key="3">
    <source>
        <dbReference type="ARBA" id="ARBA00011036"/>
    </source>
</evidence>
<comment type="similarity">
    <text evidence="2">Belongs to the glycosyl hydrolase 37 family.</text>
</comment>
<comment type="similarity">
    <text evidence="3">Belongs to the ammonium transporter (TC 2.A.49) family. Rh subfamily.</text>
</comment>
<evidence type="ECO:0000256" key="9">
    <source>
        <dbReference type="ARBA" id="ARBA00030473"/>
    </source>
</evidence>
<evidence type="ECO:0000256" key="4">
    <source>
        <dbReference type="ARBA" id="ARBA00012757"/>
    </source>
</evidence>
<dbReference type="EC" id="3.2.1.28" evidence="4"/>
<dbReference type="InterPro" id="IPR002229">
    <property type="entry name" value="RhesusRHD"/>
</dbReference>
<dbReference type="InterPro" id="IPR012341">
    <property type="entry name" value="6hp_glycosidase-like_sf"/>
</dbReference>
<dbReference type="Proteomes" id="UP000095283">
    <property type="component" value="Unplaced"/>
</dbReference>
<dbReference type="SUPFAM" id="SSF48208">
    <property type="entry name" value="Six-hairpin glycosidases"/>
    <property type="match status" value="1"/>
</dbReference>
<feature type="transmembrane region" description="Helical" evidence="10">
    <location>
        <begin position="191"/>
        <end position="210"/>
    </location>
</feature>
<dbReference type="AlphaFoldDB" id="A0A1I7XF55"/>
<organism evidence="12 13">
    <name type="scientific">Heterorhabditis bacteriophora</name>
    <name type="common">Entomopathogenic nematode worm</name>
    <dbReference type="NCBI Taxonomy" id="37862"/>
    <lineage>
        <taxon>Eukaryota</taxon>
        <taxon>Metazoa</taxon>
        <taxon>Ecdysozoa</taxon>
        <taxon>Nematoda</taxon>
        <taxon>Chromadorea</taxon>
        <taxon>Rhabditida</taxon>
        <taxon>Rhabditina</taxon>
        <taxon>Rhabditomorpha</taxon>
        <taxon>Strongyloidea</taxon>
        <taxon>Heterorhabditidae</taxon>
        <taxon>Heterorhabditis</taxon>
    </lineage>
</organism>
<dbReference type="InterPro" id="IPR001661">
    <property type="entry name" value="Glyco_hydro_37"/>
</dbReference>
<dbReference type="Pfam" id="PF01204">
    <property type="entry name" value="Trehalase"/>
    <property type="match status" value="2"/>
</dbReference>
<keyword evidence="7 10" id="KW-1133">Transmembrane helix</keyword>
<accession>A0A1I7XF55</accession>
<evidence type="ECO:0000256" key="1">
    <source>
        <dbReference type="ARBA" id="ARBA00004141"/>
    </source>
</evidence>
<feature type="transmembrane region" description="Helical" evidence="10">
    <location>
        <begin position="97"/>
        <end position="120"/>
    </location>
</feature>
<evidence type="ECO:0000259" key="11">
    <source>
        <dbReference type="Pfam" id="PF00909"/>
    </source>
</evidence>